<sequence length="196" mass="19699">MRGVPGTGFHAVVLAGGRSARLGGTPKARLSRDGRSLVRITVDAVDAAAAVVVVGPEDLDLPGGVLRTREDPPFAGPAAGIAAGLAALAPLPPVPWTMTLACDMPGVAAAVAGLRAAAAAGPAADGLVAVDAAGHRQPLAALCRTPALRAAYAGARPSGRSVFSMLRGLVLQEVAVPEDATADVDTWDDVRRHRLS</sequence>
<accession>A0A0U3G8J1</accession>
<dbReference type="Proteomes" id="UP000057181">
    <property type="component" value="Chromosome"/>
</dbReference>
<dbReference type="SUPFAM" id="SSF53448">
    <property type="entry name" value="Nucleotide-diphospho-sugar transferases"/>
    <property type="match status" value="1"/>
</dbReference>
<dbReference type="PANTHER" id="PTHR19136:SF81">
    <property type="entry name" value="MOLYBDENUM COFACTOR GUANYLYLTRANSFERASE"/>
    <property type="match status" value="1"/>
</dbReference>
<gene>
    <name evidence="3" type="ORF">AS188_05605</name>
</gene>
<dbReference type="InterPro" id="IPR029044">
    <property type="entry name" value="Nucleotide-diphossugar_trans"/>
</dbReference>
<dbReference type="InterPro" id="IPR025877">
    <property type="entry name" value="MobA-like_NTP_Trfase"/>
</dbReference>
<name>A0A0U3G8J1_9MICC</name>
<dbReference type="GO" id="GO:0016779">
    <property type="term" value="F:nucleotidyltransferase activity"/>
    <property type="evidence" value="ECO:0007669"/>
    <property type="project" value="TreeGrafter"/>
</dbReference>
<proteinExistence type="predicted"/>
<keyword evidence="1" id="KW-0808">Transferase</keyword>
<reference evidence="3 4" key="1">
    <citation type="submission" date="2015-11" db="EMBL/GenBank/DDBJ databases">
        <title>Complete Genome Sequence of Kocuria flava strain HO-9041.</title>
        <authorList>
            <person name="Zhou M."/>
            <person name="Dai J."/>
        </authorList>
    </citation>
    <scope>NUCLEOTIDE SEQUENCE [LARGE SCALE GENOMIC DNA]</scope>
    <source>
        <strain evidence="3 4">HO-9041</strain>
    </source>
</reference>
<evidence type="ECO:0000313" key="4">
    <source>
        <dbReference type="Proteomes" id="UP000057181"/>
    </source>
</evidence>
<dbReference type="AlphaFoldDB" id="A0A0U3G8J1"/>
<dbReference type="Pfam" id="PF12804">
    <property type="entry name" value="NTP_transf_3"/>
    <property type="match status" value="1"/>
</dbReference>
<dbReference type="EMBL" id="CP013254">
    <property type="protein sequence ID" value="ALU41082.1"/>
    <property type="molecule type" value="Genomic_DNA"/>
</dbReference>
<evidence type="ECO:0000256" key="1">
    <source>
        <dbReference type="ARBA" id="ARBA00022679"/>
    </source>
</evidence>
<evidence type="ECO:0000259" key="2">
    <source>
        <dbReference type="Pfam" id="PF12804"/>
    </source>
</evidence>
<dbReference type="Gene3D" id="3.90.550.10">
    <property type="entry name" value="Spore Coat Polysaccharide Biosynthesis Protein SpsA, Chain A"/>
    <property type="match status" value="1"/>
</dbReference>
<protein>
    <recommendedName>
        <fullName evidence="2">MobA-like NTP transferase domain-containing protein</fullName>
    </recommendedName>
</protein>
<evidence type="ECO:0000313" key="3">
    <source>
        <dbReference type="EMBL" id="ALU41082.1"/>
    </source>
</evidence>
<dbReference type="STRING" id="446860.AS188_05605"/>
<organism evidence="3 4">
    <name type="scientific">Kocuria flava</name>
    <dbReference type="NCBI Taxonomy" id="446860"/>
    <lineage>
        <taxon>Bacteria</taxon>
        <taxon>Bacillati</taxon>
        <taxon>Actinomycetota</taxon>
        <taxon>Actinomycetes</taxon>
        <taxon>Micrococcales</taxon>
        <taxon>Micrococcaceae</taxon>
        <taxon>Kocuria</taxon>
    </lineage>
</organism>
<dbReference type="KEGG" id="kfv:AS188_05605"/>
<feature type="domain" description="MobA-like NTP transferase" evidence="2">
    <location>
        <begin position="11"/>
        <end position="154"/>
    </location>
</feature>
<dbReference type="PANTHER" id="PTHR19136">
    <property type="entry name" value="MOLYBDENUM COFACTOR GUANYLYLTRANSFERASE"/>
    <property type="match status" value="1"/>
</dbReference>